<evidence type="ECO:0000259" key="6">
    <source>
        <dbReference type="Pfam" id="PF00496"/>
    </source>
</evidence>
<keyword evidence="8" id="KW-1185">Reference proteome</keyword>
<evidence type="ECO:0000313" key="8">
    <source>
        <dbReference type="Proteomes" id="UP001628078"/>
    </source>
</evidence>
<dbReference type="PROSITE" id="PS51257">
    <property type="entry name" value="PROKAR_LIPOPROTEIN"/>
    <property type="match status" value="1"/>
</dbReference>
<evidence type="ECO:0000256" key="1">
    <source>
        <dbReference type="ARBA" id="ARBA00004196"/>
    </source>
</evidence>
<accession>A0ABQ5JQJ0</accession>
<comment type="similarity">
    <text evidence="2">Belongs to the bacterial solute-binding protein 5 family.</text>
</comment>
<dbReference type="PANTHER" id="PTHR30290">
    <property type="entry name" value="PERIPLASMIC BINDING COMPONENT OF ABC TRANSPORTER"/>
    <property type="match status" value="1"/>
</dbReference>
<evidence type="ECO:0000256" key="3">
    <source>
        <dbReference type="ARBA" id="ARBA00022448"/>
    </source>
</evidence>
<comment type="subcellular location">
    <subcellularLocation>
        <location evidence="1">Cell envelope</location>
    </subcellularLocation>
</comment>
<evidence type="ECO:0000313" key="7">
    <source>
        <dbReference type="EMBL" id="GKT05366.1"/>
    </source>
</evidence>
<dbReference type="Gene3D" id="3.40.190.10">
    <property type="entry name" value="Periplasmic binding protein-like II"/>
    <property type="match status" value="1"/>
</dbReference>
<name>A0ABQ5JQJ0_9LACO</name>
<dbReference type="RefSeq" id="WP_407882627.1">
    <property type="nucleotide sequence ID" value="NZ_BQXO01000002.1"/>
</dbReference>
<dbReference type="Pfam" id="PF00496">
    <property type="entry name" value="SBP_bac_5"/>
    <property type="match status" value="1"/>
</dbReference>
<feature type="domain" description="Solute-binding protein family 5" evidence="6">
    <location>
        <begin position="78"/>
        <end position="460"/>
    </location>
</feature>
<reference evidence="7 8" key="1">
    <citation type="submission" date="2022-03" db="EMBL/GenBank/DDBJ databases">
        <title>Draft genome sequence of Furfurilactobacillus curtus JCM 31185.</title>
        <authorList>
            <person name="Suzuki S."/>
            <person name="Endo A."/>
            <person name="Kajikawa A."/>
        </authorList>
    </citation>
    <scope>NUCLEOTIDE SEQUENCE [LARGE SCALE GENOMIC DNA]</scope>
    <source>
        <strain evidence="7 8">JCM 31185</strain>
    </source>
</reference>
<evidence type="ECO:0000256" key="2">
    <source>
        <dbReference type="ARBA" id="ARBA00005695"/>
    </source>
</evidence>
<sequence>MKQTKLLALISASAVLLTVTAACGNKQPAAQATKHQILKVVVAAEVPTIDSAKSYDVVSDDQIYNFQQGLYQLGNKNKIIPAIATKLPTISHDGLTYTIHLRHNAKWSNGTPVTAADFVYAWQRVVNPKTASQSASKFFDIANAKDISLGKKPVRELGVAAHGKYELTVKLATANPYFLNSLTETNFFPQNKAFVEKAGKKYGSSAKYMLANGPFELKDWTSTSLKWHYVKNPDYYGAKKVHLARINESVVKSTSSATDLYNSKAADVIPLSGDFVKQYQNKPGYKKVSTYGVSNIEIDLTNEQHPELANRNFRKALFYAVNRQQFTQDILQDGSTPNTGYLARGNTVNPKTGKDINDELGKETYYNRTKARHYLKLAQDQLHQKTFTLKLQSADTDTGKRVTEYLQSTLSKNLPGVKIETQNIPAKNLFASLMSYNFQLTTGGWEAEADPAVVLEQFTTGYAHDHGGYSNPTYDRLIKDAEGKDAANASKRYQDLKQAQQILLNDAVVIPLYHSANSYLINPQVKGIQTHSFGQILDFTNAYFKK</sequence>
<dbReference type="Gene3D" id="3.10.105.10">
    <property type="entry name" value="Dipeptide-binding Protein, Domain 3"/>
    <property type="match status" value="1"/>
</dbReference>
<gene>
    <name evidence="7" type="primary">oppA_1</name>
    <name evidence="7" type="ORF">JCM31185_06550</name>
</gene>
<proteinExistence type="inferred from homology"/>
<dbReference type="InterPro" id="IPR000914">
    <property type="entry name" value="SBP_5_dom"/>
</dbReference>
<comment type="caution">
    <text evidence="7">The sequence shown here is derived from an EMBL/GenBank/DDBJ whole genome shotgun (WGS) entry which is preliminary data.</text>
</comment>
<evidence type="ECO:0000256" key="5">
    <source>
        <dbReference type="SAM" id="SignalP"/>
    </source>
</evidence>
<protein>
    <submittedName>
        <fullName evidence="7">Peptide ABC transporter substrate-binding protein</fullName>
    </submittedName>
</protein>
<dbReference type="EMBL" id="BQXO01000002">
    <property type="protein sequence ID" value="GKT05366.1"/>
    <property type="molecule type" value="Genomic_DNA"/>
</dbReference>
<evidence type="ECO:0000256" key="4">
    <source>
        <dbReference type="ARBA" id="ARBA00022729"/>
    </source>
</evidence>
<organism evidence="7 8">
    <name type="scientific">Furfurilactobacillus curtus</name>
    <dbReference type="NCBI Taxonomy" id="1746200"/>
    <lineage>
        <taxon>Bacteria</taxon>
        <taxon>Bacillati</taxon>
        <taxon>Bacillota</taxon>
        <taxon>Bacilli</taxon>
        <taxon>Lactobacillales</taxon>
        <taxon>Lactobacillaceae</taxon>
        <taxon>Furfurilactobacillus</taxon>
    </lineage>
</organism>
<dbReference type="Gene3D" id="3.90.76.10">
    <property type="entry name" value="Dipeptide-binding Protein, Domain 1"/>
    <property type="match status" value="1"/>
</dbReference>
<dbReference type="SUPFAM" id="SSF53850">
    <property type="entry name" value="Periplasmic binding protein-like II"/>
    <property type="match status" value="1"/>
</dbReference>
<keyword evidence="4 5" id="KW-0732">Signal</keyword>
<feature type="chain" id="PRO_5045082964" evidence="5">
    <location>
        <begin position="22"/>
        <end position="546"/>
    </location>
</feature>
<dbReference type="CDD" id="cd08504">
    <property type="entry name" value="PBP2_OppA"/>
    <property type="match status" value="1"/>
</dbReference>
<dbReference type="Proteomes" id="UP001628078">
    <property type="component" value="Unassembled WGS sequence"/>
</dbReference>
<dbReference type="InterPro" id="IPR039424">
    <property type="entry name" value="SBP_5"/>
</dbReference>
<dbReference type="PANTHER" id="PTHR30290:SF10">
    <property type="entry name" value="PERIPLASMIC OLIGOPEPTIDE-BINDING PROTEIN-RELATED"/>
    <property type="match status" value="1"/>
</dbReference>
<dbReference type="PIRSF" id="PIRSF002741">
    <property type="entry name" value="MppA"/>
    <property type="match status" value="1"/>
</dbReference>
<feature type="signal peptide" evidence="5">
    <location>
        <begin position="1"/>
        <end position="21"/>
    </location>
</feature>
<keyword evidence="3" id="KW-0813">Transport</keyword>
<dbReference type="InterPro" id="IPR030678">
    <property type="entry name" value="Peptide/Ni-bd"/>
</dbReference>